<dbReference type="InterPro" id="IPR013114">
    <property type="entry name" value="FabA_FabZ"/>
</dbReference>
<dbReference type="Pfam" id="PF07977">
    <property type="entry name" value="FabA"/>
    <property type="match status" value="1"/>
</dbReference>
<comment type="function">
    <text evidence="7 8">Involved in unsaturated fatty acids biosynthesis. Catalyzes the dehydration of short chain beta-hydroxyacyl-ACPs and long chain saturated and unsaturated beta-hydroxyacyl-ACPs.</text>
</comment>
<name>A0A7X6DPH8_9BACT</name>
<dbReference type="FunFam" id="3.10.129.10:FF:000001">
    <property type="entry name" value="3-hydroxyacyl-[acyl-carrier-protein] dehydratase FabZ"/>
    <property type="match status" value="1"/>
</dbReference>
<feature type="active site" evidence="8">
    <location>
        <position position="48"/>
    </location>
</feature>
<dbReference type="InterPro" id="IPR010084">
    <property type="entry name" value="FabZ"/>
</dbReference>
<gene>
    <name evidence="8 9" type="primary">fabZ</name>
    <name evidence="9" type="ORF">MNODULE_09610</name>
</gene>
<dbReference type="GO" id="GO:0006633">
    <property type="term" value="P:fatty acid biosynthetic process"/>
    <property type="evidence" value="ECO:0007669"/>
    <property type="project" value="UniProtKB-UniRule"/>
</dbReference>
<dbReference type="HAMAP" id="MF_00406">
    <property type="entry name" value="FabZ"/>
    <property type="match status" value="1"/>
</dbReference>
<protein>
    <recommendedName>
        <fullName evidence="8">3-hydroxyacyl-[acyl-carrier-protein] dehydratase FabZ</fullName>
        <ecNumber evidence="8">4.2.1.59</ecNumber>
    </recommendedName>
    <alternativeName>
        <fullName evidence="8">(3R)-hydroxymyristoyl-[acyl-carrier-protein] dehydratase</fullName>
        <shortName evidence="8">(3R)-hydroxymyristoyl-ACP dehydrase</shortName>
    </alternativeName>
    <alternativeName>
        <fullName evidence="8">Beta-hydroxyacyl-ACP dehydratase</fullName>
    </alternativeName>
</protein>
<dbReference type="GO" id="GO:0009245">
    <property type="term" value="P:lipid A biosynthetic process"/>
    <property type="evidence" value="ECO:0007669"/>
    <property type="project" value="UniProtKB-UniRule"/>
</dbReference>
<keyword evidence="10" id="KW-1185">Reference proteome</keyword>
<reference evidence="9 10" key="1">
    <citation type="journal article" date="2020" name="Nature">
        <title>Bacterial chemolithoautotrophy via manganese oxidation.</title>
        <authorList>
            <person name="Yu H."/>
            <person name="Leadbetter J.R."/>
        </authorList>
    </citation>
    <scope>NUCLEOTIDE SEQUENCE [LARGE SCALE GENOMIC DNA]</scope>
    <source>
        <strain evidence="9 10">Mn-1</strain>
    </source>
</reference>
<dbReference type="GO" id="GO:0005737">
    <property type="term" value="C:cytoplasm"/>
    <property type="evidence" value="ECO:0007669"/>
    <property type="project" value="UniProtKB-SubCell"/>
</dbReference>
<evidence type="ECO:0000256" key="3">
    <source>
        <dbReference type="ARBA" id="ARBA00022516"/>
    </source>
</evidence>
<proteinExistence type="inferred from homology"/>
<dbReference type="GO" id="GO:0016020">
    <property type="term" value="C:membrane"/>
    <property type="evidence" value="ECO:0007669"/>
    <property type="project" value="GOC"/>
</dbReference>
<evidence type="ECO:0000313" key="9">
    <source>
        <dbReference type="EMBL" id="NKE70993.1"/>
    </source>
</evidence>
<keyword evidence="3 8" id="KW-0444">Lipid biosynthesis</keyword>
<comment type="similarity">
    <text evidence="8">Belongs to the thioester dehydratase family. FabZ subfamily.</text>
</comment>
<dbReference type="NCBIfam" id="TIGR01750">
    <property type="entry name" value="fabZ"/>
    <property type="match status" value="1"/>
</dbReference>
<evidence type="ECO:0000256" key="2">
    <source>
        <dbReference type="ARBA" id="ARBA00022490"/>
    </source>
</evidence>
<accession>A0A7X6DPH8</accession>
<comment type="caution">
    <text evidence="9">The sequence shown here is derived from an EMBL/GenBank/DDBJ whole genome shotgun (WGS) entry which is preliminary data.</text>
</comment>
<comment type="subcellular location">
    <subcellularLocation>
        <location evidence="1 8">Cytoplasm</location>
    </subcellularLocation>
</comment>
<keyword evidence="2 8" id="KW-0963">Cytoplasm</keyword>
<keyword evidence="4 8" id="KW-0441">Lipid A biosynthesis</keyword>
<dbReference type="CDD" id="cd01288">
    <property type="entry name" value="FabZ"/>
    <property type="match status" value="1"/>
</dbReference>
<dbReference type="EMBL" id="VTOW01000002">
    <property type="protein sequence ID" value="NKE70993.1"/>
    <property type="molecule type" value="Genomic_DNA"/>
</dbReference>
<evidence type="ECO:0000256" key="1">
    <source>
        <dbReference type="ARBA" id="ARBA00004496"/>
    </source>
</evidence>
<dbReference type="InterPro" id="IPR029069">
    <property type="entry name" value="HotDog_dom_sf"/>
</dbReference>
<evidence type="ECO:0000256" key="4">
    <source>
        <dbReference type="ARBA" id="ARBA00022556"/>
    </source>
</evidence>
<evidence type="ECO:0000256" key="5">
    <source>
        <dbReference type="ARBA" id="ARBA00023098"/>
    </source>
</evidence>
<dbReference type="PANTHER" id="PTHR30272:SF1">
    <property type="entry name" value="3-HYDROXYACYL-[ACYL-CARRIER-PROTEIN] DEHYDRATASE"/>
    <property type="match status" value="1"/>
</dbReference>
<evidence type="ECO:0000313" key="10">
    <source>
        <dbReference type="Proteomes" id="UP000534783"/>
    </source>
</evidence>
<keyword evidence="5 8" id="KW-0443">Lipid metabolism</keyword>
<dbReference type="AlphaFoldDB" id="A0A7X6DPH8"/>
<comment type="catalytic activity">
    <reaction evidence="8">
        <text>a (3R)-hydroxyacyl-[ACP] = a (2E)-enoyl-[ACP] + H2O</text>
        <dbReference type="Rhea" id="RHEA:13097"/>
        <dbReference type="Rhea" id="RHEA-COMP:9925"/>
        <dbReference type="Rhea" id="RHEA-COMP:9945"/>
        <dbReference type="ChEBI" id="CHEBI:15377"/>
        <dbReference type="ChEBI" id="CHEBI:78784"/>
        <dbReference type="ChEBI" id="CHEBI:78827"/>
        <dbReference type="EC" id="4.2.1.59"/>
    </reaction>
</comment>
<evidence type="ECO:0000256" key="8">
    <source>
        <dbReference type="HAMAP-Rule" id="MF_00406"/>
    </source>
</evidence>
<dbReference type="GO" id="GO:0019171">
    <property type="term" value="F:(3R)-hydroxyacyl-[acyl-carrier-protein] dehydratase activity"/>
    <property type="evidence" value="ECO:0007669"/>
    <property type="project" value="UniProtKB-EC"/>
</dbReference>
<dbReference type="RefSeq" id="WP_168061075.1">
    <property type="nucleotide sequence ID" value="NZ_VTOW01000002.1"/>
</dbReference>
<organism evidence="9 10">
    <name type="scientific">Candidatus Manganitrophus noduliformans</name>
    <dbReference type="NCBI Taxonomy" id="2606439"/>
    <lineage>
        <taxon>Bacteria</taxon>
        <taxon>Pseudomonadati</taxon>
        <taxon>Nitrospirota</taxon>
        <taxon>Nitrospiria</taxon>
        <taxon>Candidatus Troglogloeales</taxon>
        <taxon>Candidatus Manganitrophaceae</taxon>
        <taxon>Candidatus Manganitrophus</taxon>
    </lineage>
</organism>
<dbReference type="Proteomes" id="UP000534783">
    <property type="component" value="Unassembled WGS sequence"/>
</dbReference>
<dbReference type="EC" id="4.2.1.59" evidence="8"/>
<evidence type="ECO:0000256" key="7">
    <source>
        <dbReference type="ARBA" id="ARBA00025049"/>
    </source>
</evidence>
<dbReference type="NCBIfam" id="NF000582">
    <property type="entry name" value="PRK00006.1"/>
    <property type="match status" value="1"/>
</dbReference>
<dbReference type="PANTHER" id="PTHR30272">
    <property type="entry name" value="3-HYDROXYACYL-[ACYL-CARRIER-PROTEIN] DEHYDRATASE"/>
    <property type="match status" value="1"/>
</dbReference>
<sequence>MIDIGEIQEILPHRYPFLLVDRILEIEPGKRIVGFKNVTINEPFFQGHFPKHPIMPGVLIIESMAQVGGVLAFKSTKGNEGQLVFFLGIDKAKFRKPVYPGDQLRIEVEVIQERPPFWRLKGMAYVDGKLAAEAEFKAMLGQGNKGGLEK</sequence>
<keyword evidence="6 8" id="KW-0456">Lyase</keyword>
<dbReference type="Gene3D" id="3.10.129.10">
    <property type="entry name" value="Hotdog Thioesterase"/>
    <property type="match status" value="1"/>
</dbReference>
<dbReference type="SUPFAM" id="SSF54637">
    <property type="entry name" value="Thioesterase/thiol ester dehydrase-isomerase"/>
    <property type="match status" value="1"/>
</dbReference>
<evidence type="ECO:0000256" key="6">
    <source>
        <dbReference type="ARBA" id="ARBA00023239"/>
    </source>
</evidence>